<protein>
    <recommendedName>
        <fullName evidence="4">GlcNAc-PI de-N-acetylase</fullName>
    </recommendedName>
</protein>
<dbReference type="eggNOG" id="COG2120">
    <property type="taxonomic scope" value="Bacteria"/>
</dbReference>
<evidence type="ECO:0008006" key="4">
    <source>
        <dbReference type="Google" id="ProtNLM"/>
    </source>
</evidence>
<evidence type="ECO:0000313" key="3">
    <source>
        <dbReference type="Proteomes" id="UP000011666"/>
    </source>
</evidence>
<dbReference type="EMBL" id="BANX01000022">
    <property type="protein sequence ID" value="GAC69187.1"/>
    <property type="molecule type" value="Genomic_DNA"/>
</dbReference>
<evidence type="ECO:0000256" key="1">
    <source>
        <dbReference type="ARBA" id="ARBA00022833"/>
    </source>
</evidence>
<gene>
    <name evidence="2" type="ORF">GS4_22_00190</name>
</gene>
<dbReference type="AlphaFoldDB" id="M0QP16"/>
<dbReference type="RefSeq" id="WP_007621992.1">
    <property type="nucleotide sequence ID" value="NZ_BANX01000022.1"/>
</dbReference>
<keyword evidence="3" id="KW-1185">Reference proteome</keyword>
<dbReference type="PANTHER" id="PTHR12993:SF30">
    <property type="entry name" value="N-ACETYL-ALPHA-D-GLUCOSAMINYL L-MALATE DEACETYLASE 1"/>
    <property type="match status" value="1"/>
</dbReference>
<dbReference type="STRING" id="1223545.GS4_22_00190"/>
<organism evidence="2 3">
    <name type="scientific">Gordonia soli NBRC 108243</name>
    <dbReference type="NCBI Taxonomy" id="1223545"/>
    <lineage>
        <taxon>Bacteria</taxon>
        <taxon>Bacillati</taxon>
        <taxon>Actinomycetota</taxon>
        <taxon>Actinomycetes</taxon>
        <taxon>Mycobacteriales</taxon>
        <taxon>Gordoniaceae</taxon>
        <taxon>Gordonia</taxon>
    </lineage>
</organism>
<dbReference type="SUPFAM" id="SSF102588">
    <property type="entry name" value="LmbE-like"/>
    <property type="match status" value="1"/>
</dbReference>
<dbReference type="GO" id="GO:0016811">
    <property type="term" value="F:hydrolase activity, acting on carbon-nitrogen (but not peptide) bonds, in linear amides"/>
    <property type="evidence" value="ECO:0007669"/>
    <property type="project" value="TreeGrafter"/>
</dbReference>
<keyword evidence="1" id="KW-0862">Zinc</keyword>
<name>M0QP16_9ACTN</name>
<dbReference type="Gene3D" id="3.40.50.10320">
    <property type="entry name" value="LmbE-like"/>
    <property type="match status" value="1"/>
</dbReference>
<dbReference type="OrthoDB" id="3514174at2"/>
<reference evidence="2 3" key="1">
    <citation type="submission" date="2013-01" db="EMBL/GenBank/DDBJ databases">
        <title>Whole genome shotgun sequence of Gordonia soli NBRC 108243.</title>
        <authorList>
            <person name="Isaki-Nakamura S."/>
            <person name="Hosoyama A."/>
            <person name="Tsuchikane K."/>
            <person name="Ando Y."/>
            <person name="Baba S."/>
            <person name="Ohji S."/>
            <person name="Hamada M."/>
            <person name="Tamura T."/>
            <person name="Yamazoe A."/>
            <person name="Yamazaki S."/>
            <person name="Fujita N."/>
        </authorList>
    </citation>
    <scope>NUCLEOTIDE SEQUENCE [LARGE SCALE GENOMIC DNA]</scope>
    <source>
        <strain evidence="2 3">NBRC 108243</strain>
    </source>
</reference>
<dbReference type="Proteomes" id="UP000011666">
    <property type="component" value="Unassembled WGS sequence"/>
</dbReference>
<evidence type="ECO:0000313" key="2">
    <source>
        <dbReference type="EMBL" id="GAC69187.1"/>
    </source>
</evidence>
<dbReference type="Pfam" id="PF02585">
    <property type="entry name" value="PIG-L"/>
    <property type="match status" value="1"/>
</dbReference>
<dbReference type="InterPro" id="IPR024078">
    <property type="entry name" value="LmbE-like_dom_sf"/>
</dbReference>
<comment type="caution">
    <text evidence="2">The sequence shown here is derived from an EMBL/GenBank/DDBJ whole genome shotgun (WGS) entry which is preliminary data.</text>
</comment>
<dbReference type="PANTHER" id="PTHR12993">
    <property type="entry name" value="N-ACETYLGLUCOSAMINYL-PHOSPHATIDYLINOSITOL DE-N-ACETYLASE-RELATED"/>
    <property type="match status" value="1"/>
</dbReference>
<dbReference type="InterPro" id="IPR003737">
    <property type="entry name" value="GlcNAc_PI_deacetylase-related"/>
</dbReference>
<proteinExistence type="predicted"/>
<dbReference type="GO" id="GO:0016137">
    <property type="term" value="P:glycoside metabolic process"/>
    <property type="evidence" value="ECO:0007669"/>
    <property type="project" value="UniProtKB-ARBA"/>
</dbReference>
<sequence>MFGLQTAGATGIAVLGAHCDDIAIGMGATLFGLSTANPGLRVHALVLTGGGTDREAEEHKALSALTPGADLTVTVAGHPDGRTPDQWLDVKSTVREFARGVDADLVFGPQRADAHQDHRLLAEIIPTEFRDHLTLGYEIVKWENDLPTPTAYVPAAPAAVDAKLDALFEHYPSQHDHDWFDREAFLGLLRIRGIQSKSRYAEAFVSSAVTIDL</sequence>
<accession>M0QP16</accession>